<evidence type="ECO:0000313" key="2">
    <source>
        <dbReference type="Proteomes" id="UP001519460"/>
    </source>
</evidence>
<organism evidence="1 2">
    <name type="scientific">Batillaria attramentaria</name>
    <dbReference type="NCBI Taxonomy" id="370345"/>
    <lineage>
        <taxon>Eukaryota</taxon>
        <taxon>Metazoa</taxon>
        <taxon>Spiralia</taxon>
        <taxon>Lophotrochozoa</taxon>
        <taxon>Mollusca</taxon>
        <taxon>Gastropoda</taxon>
        <taxon>Caenogastropoda</taxon>
        <taxon>Sorbeoconcha</taxon>
        <taxon>Cerithioidea</taxon>
        <taxon>Batillariidae</taxon>
        <taxon>Batillaria</taxon>
    </lineage>
</organism>
<evidence type="ECO:0000313" key="1">
    <source>
        <dbReference type="EMBL" id="KAK7500678.1"/>
    </source>
</evidence>
<accession>A0ABD0LMJ5</accession>
<reference evidence="1 2" key="1">
    <citation type="journal article" date="2023" name="Sci. Data">
        <title>Genome assembly of the Korean intertidal mud-creeper Batillaria attramentaria.</title>
        <authorList>
            <person name="Patra A.K."/>
            <person name="Ho P.T."/>
            <person name="Jun S."/>
            <person name="Lee S.J."/>
            <person name="Kim Y."/>
            <person name="Won Y.J."/>
        </authorList>
    </citation>
    <scope>NUCLEOTIDE SEQUENCE [LARGE SCALE GENOMIC DNA]</scope>
    <source>
        <strain evidence="1">Wonlab-2016</strain>
    </source>
</reference>
<dbReference type="EMBL" id="JACVVK020000035">
    <property type="protein sequence ID" value="KAK7500678.1"/>
    <property type="molecule type" value="Genomic_DNA"/>
</dbReference>
<sequence>MWALRTLFPPVPAACQTDSAQCTLWWLILCPNFVTGEVRNKNKKRSRQQFGP</sequence>
<protein>
    <submittedName>
        <fullName evidence="1">Uncharacterized protein</fullName>
    </submittedName>
</protein>
<name>A0ABD0LMJ5_9CAEN</name>
<dbReference type="AlphaFoldDB" id="A0ABD0LMJ5"/>
<keyword evidence="2" id="KW-1185">Reference proteome</keyword>
<proteinExistence type="predicted"/>
<dbReference type="Proteomes" id="UP001519460">
    <property type="component" value="Unassembled WGS sequence"/>
</dbReference>
<feature type="non-terminal residue" evidence="1">
    <location>
        <position position="52"/>
    </location>
</feature>
<comment type="caution">
    <text evidence="1">The sequence shown here is derived from an EMBL/GenBank/DDBJ whole genome shotgun (WGS) entry which is preliminary data.</text>
</comment>
<gene>
    <name evidence="1" type="ORF">BaRGS_00007922</name>
</gene>